<dbReference type="GO" id="GO:0003677">
    <property type="term" value="F:DNA binding"/>
    <property type="evidence" value="ECO:0007669"/>
    <property type="project" value="UniProtKB-KW"/>
</dbReference>
<keyword evidence="6" id="KW-0238">DNA-binding</keyword>
<dbReference type="SUPFAM" id="SSF52540">
    <property type="entry name" value="P-loop containing nucleoside triphosphate hydrolases"/>
    <property type="match status" value="1"/>
</dbReference>
<dbReference type="PIRSF" id="PIRSF003073">
    <property type="entry name" value="DNAC_TnpB_IstB"/>
    <property type="match status" value="1"/>
</dbReference>
<dbReference type="GO" id="GO:1990077">
    <property type="term" value="C:primosome complex"/>
    <property type="evidence" value="ECO:0007669"/>
    <property type="project" value="UniProtKB-KW"/>
</dbReference>
<dbReference type="NCBIfam" id="NF005931">
    <property type="entry name" value="PRK07952.1"/>
    <property type="match status" value="1"/>
</dbReference>
<name>A0A486VU98_KLEPN</name>
<dbReference type="PANTHER" id="PTHR30050">
    <property type="entry name" value="CHROMOSOMAL REPLICATION INITIATOR PROTEIN DNAA"/>
    <property type="match status" value="1"/>
</dbReference>
<evidence type="ECO:0000256" key="4">
    <source>
        <dbReference type="ARBA" id="ARBA00022801"/>
    </source>
</evidence>
<keyword evidence="5" id="KW-0067">ATP-binding</keyword>
<evidence type="ECO:0000256" key="9">
    <source>
        <dbReference type="ARBA" id="ARBA00045009"/>
    </source>
</evidence>
<keyword evidence="2" id="KW-0235">DNA replication</keyword>
<reference evidence="12" key="1">
    <citation type="submission" date="2019-03" db="EMBL/GenBank/DDBJ databases">
        <authorList>
            <consortium name="Pathogen Informatics"/>
        </authorList>
    </citation>
    <scope>NUCLEOTIDE SEQUENCE</scope>
    <source>
        <strain evidence="12">5012STDY7626362</strain>
    </source>
</reference>
<accession>A0A486VU98</accession>
<dbReference type="InterPro" id="IPR027417">
    <property type="entry name" value="P-loop_NTPase"/>
</dbReference>
<dbReference type="RefSeq" id="WP_044612944.1">
    <property type="nucleotide sequence ID" value="NZ_JBOIOR010000015.1"/>
</dbReference>
<dbReference type="Pfam" id="PF01695">
    <property type="entry name" value="IstB_IS21"/>
    <property type="match status" value="1"/>
</dbReference>
<keyword evidence="3" id="KW-0547">Nucleotide-binding</keyword>
<gene>
    <name evidence="12" type="primary">dnaC</name>
    <name evidence="12" type="ORF">SAMEA4873563_04102</name>
</gene>
<dbReference type="InterPro" id="IPR003593">
    <property type="entry name" value="AAA+_ATPase"/>
</dbReference>
<dbReference type="EMBL" id="CAAHDH010000005">
    <property type="protein sequence ID" value="VGM54557.1"/>
    <property type="molecule type" value="Genomic_DNA"/>
</dbReference>
<keyword evidence="4" id="KW-0378">Hydrolase</keyword>
<dbReference type="InterPro" id="IPR028350">
    <property type="entry name" value="DNAC/IstB-like"/>
</dbReference>
<evidence type="ECO:0000256" key="7">
    <source>
        <dbReference type="ARBA" id="ARBA00038338"/>
    </source>
</evidence>
<evidence type="ECO:0000256" key="6">
    <source>
        <dbReference type="ARBA" id="ARBA00023125"/>
    </source>
</evidence>
<evidence type="ECO:0000256" key="1">
    <source>
        <dbReference type="ARBA" id="ARBA00022515"/>
    </source>
</evidence>
<proteinExistence type="inferred from homology"/>
<sequence length="242" mass="27560">MKNVSNLMNRLKKIIPEGVVPRFTSSEELMAWQQEEGRKRSEFIARENIAKSMERSFGRSGIRTLHQSCSFENYKASTTNQKIVREKARLYAVDFDKSMAGFIFCGNPGTGKNHLAAAICNDLLRRGKTVLIITVADIMSSMRETFNGPSTNTEEKLIDKLSSVDLLVIDEIGVQNESRYEKVVINQIIDRRTSSRRPTGLLSNLDEAGLTKQLGERVMDRMKLGGTLWLNFDWESYRENVR</sequence>
<dbReference type="GO" id="GO:0005524">
    <property type="term" value="F:ATP binding"/>
    <property type="evidence" value="ECO:0007669"/>
    <property type="project" value="UniProtKB-KW"/>
</dbReference>
<dbReference type="PANTHER" id="PTHR30050:SF9">
    <property type="entry name" value="DNA REPLICATION PROTEIN DNAC"/>
    <property type="match status" value="1"/>
</dbReference>
<dbReference type="SMART" id="SM00382">
    <property type="entry name" value="AAA"/>
    <property type="match status" value="1"/>
</dbReference>
<feature type="domain" description="AAA+ ATPase" evidence="11">
    <location>
        <begin position="98"/>
        <end position="220"/>
    </location>
</feature>
<organism evidence="12">
    <name type="scientific">Klebsiella pneumoniae</name>
    <dbReference type="NCBI Taxonomy" id="573"/>
    <lineage>
        <taxon>Bacteria</taxon>
        <taxon>Pseudomonadati</taxon>
        <taxon>Pseudomonadota</taxon>
        <taxon>Gammaproteobacteria</taxon>
        <taxon>Enterobacterales</taxon>
        <taxon>Enterobacteriaceae</taxon>
        <taxon>Klebsiella/Raoultella group</taxon>
        <taxon>Klebsiella</taxon>
        <taxon>Klebsiella pneumoniae complex</taxon>
    </lineage>
</organism>
<dbReference type="CDD" id="cd00009">
    <property type="entry name" value="AAA"/>
    <property type="match status" value="1"/>
</dbReference>
<evidence type="ECO:0000256" key="10">
    <source>
        <dbReference type="ARBA" id="ARBA00048778"/>
    </source>
</evidence>
<evidence type="ECO:0000313" key="12">
    <source>
        <dbReference type="EMBL" id="VGM54557.1"/>
    </source>
</evidence>
<comment type="similarity">
    <text evidence="7">Belongs to the DnaC family.</text>
</comment>
<keyword evidence="1" id="KW-0639">Primosome</keyword>
<dbReference type="Gene3D" id="3.40.50.300">
    <property type="entry name" value="P-loop containing nucleotide triphosphate hydrolases"/>
    <property type="match status" value="1"/>
</dbReference>
<evidence type="ECO:0000259" key="11">
    <source>
        <dbReference type="SMART" id="SM00382"/>
    </source>
</evidence>
<dbReference type="GO" id="GO:0006269">
    <property type="term" value="P:DNA replication, synthesis of primer"/>
    <property type="evidence" value="ECO:0007669"/>
    <property type="project" value="UniProtKB-KW"/>
</dbReference>
<evidence type="ECO:0000256" key="2">
    <source>
        <dbReference type="ARBA" id="ARBA00022705"/>
    </source>
</evidence>
<evidence type="ECO:0000256" key="8">
    <source>
        <dbReference type="ARBA" id="ARBA00044977"/>
    </source>
</evidence>
<dbReference type="GO" id="GO:0016787">
    <property type="term" value="F:hydrolase activity"/>
    <property type="evidence" value="ECO:0007669"/>
    <property type="project" value="UniProtKB-KW"/>
</dbReference>
<comment type="catalytic activity">
    <reaction evidence="10">
        <text>ATP + H2O = ADP + phosphate + H(+)</text>
        <dbReference type="Rhea" id="RHEA:13065"/>
        <dbReference type="ChEBI" id="CHEBI:15377"/>
        <dbReference type="ChEBI" id="CHEBI:15378"/>
        <dbReference type="ChEBI" id="CHEBI:30616"/>
        <dbReference type="ChEBI" id="CHEBI:43474"/>
        <dbReference type="ChEBI" id="CHEBI:456216"/>
    </reaction>
    <physiologicalReaction direction="left-to-right" evidence="10">
        <dbReference type="Rhea" id="RHEA:13066"/>
    </physiologicalReaction>
</comment>
<evidence type="ECO:0000256" key="5">
    <source>
        <dbReference type="ARBA" id="ARBA00022840"/>
    </source>
</evidence>
<dbReference type="AlphaFoldDB" id="A0A486VU98"/>
<dbReference type="InterPro" id="IPR002611">
    <property type="entry name" value="IstB_ATP-bd"/>
</dbReference>
<evidence type="ECO:0000256" key="3">
    <source>
        <dbReference type="ARBA" id="ARBA00022741"/>
    </source>
</evidence>
<protein>
    <recommendedName>
        <fullName evidence="8">Replicative helicase loader DnaC</fullName>
    </recommendedName>
    <alternativeName>
        <fullName evidence="9">DNA replication protein DnaC</fullName>
    </alternativeName>
</protein>